<dbReference type="PANTHER" id="PTHR31649:SF10">
    <property type="entry name" value="IP19903P-RELATED"/>
    <property type="match status" value="1"/>
</dbReference>
<feature type="chain" id="PRO_5041339485" evidence="1">
    <location>
        <begin position="18"/>
        <end position="198"/>
    </location>
</feature>
<sequence length="198" mass="22566">MDFTFYFVLTLFNLAWCAQKVCFNDISNVDTSCTPDYYWRDFYGKIPPDAIEGGRTAAGTPFYVAQVYIRNFELLPAMVFPNKPEAITSAYNKELKPTTHIKVLCSKNKDNFKWVPTRSEDLSLLTNTHLVVGGNEVGQVLYIGRVFDETSTVLGKIFKHNQPNKGIWVPSQGHHANYFNYEVLTYVCPNDKLAIESE</sequence>
<evidence type="ECO:0000313" key="3">
    <source>
        <dbReference type="Proteomes" id="UP001168821"/>
    </source>
</evidence>
<proteinExistence type="predicted"/>
<organism evidence="2 3">
    <name type="scientific">Zophobas morio</name>
    <dbReference type="NCBI Taxonomy" id="2755281"/>
    <lineage>
        <taxon>Eukaryota</taxon>
        <taxon>Metazoa</taxon>
        <taxon>Ecdysozoa</taxon>
        <taxon>Arthropoda</taxon>
        <taxon>Hexapoda</taxon>
        <taxon>Insecta</taxon>
        <taxon>Pterygota</taxon>
        <taxon>Neoptera</taxon>
        <taxon>Endopterygota</taxon>
        <taxon>Coleoptera</taxon>
        <taxon>Polyphaga</taxon>
        <taxon>Cucujiformia</taxon>
        <taxon>Tenebrionidae</taxon>
        <taxon>Zophobas</taxon>
    </lineage>
</organism>
<dbReference type="Proteomes" id="UP001168821">
    <property type="component" value="Unassembled WGS sequence"/>
</dbReference>
<dbReference type="EMBL" id="JALNTZ010000007">
    <property type="protein sequence ID" value="KAJ3645970.1"/>
    <property type="molecule type" value="Genomic_DNA"/>
</dbReference>
<keyword evidence="3" id="KW-1185">Reference proteome</keyword>
<dbReference type="AlphaFoldDB" id="A0AA38HXJ3"/>
<name>A0AA38HXJ3_9CUCU</name>
<comment type="caution">
    <text evidence="2">The sequence shown here is derived from an EMBL/GenBank/DDBJ whole genome shotgun (WGS) entry which is preliminary data.</text>
</comment>
<evidence type="ECO:0000256" key="1">
    <source>
        <dbReference type="SAM" id="SignalP"/>
    </source>
</evidence>
<gene>
    <name evidence="2" type="ORF">Zmor_023586</name>
</gene>
<evidence type="ECO:0000313" key="2">
    <source>
        <dbReference type="EMBL" id="KAJ3645970.1"/>
    </source>
</evidence>
<feature type="signal peptide" evidence="1">
    <location>
        <begin position="1"/>
        <end position="17"/>
    </location>
</feature>
<dbReference type="SMART" id="SM00696">
    <property type="entry name" value="DM9"/>
    <property type="match status" value="1"/>
</dbReference>
<dbReference type="Pfam" id="PF11901">
    <property type="entry name" value="DM9"/>
    <property type="match status" value="1"/>
</dbReference>
<keyword evidence="1" id="KW-0732">Signal</keyword>
<accession>A0AA38HXJ3</accession>
<dbReference type="InterPro" id="IPR006616">
    <property type="entry name" value="DM9_repeat"/>
</dbReference>
<reference evidence="2" key="1">
    <citation type="journal article" date="2023" name="G3 (Bethesda)">
        <title>Whole genome assemblies of Zophobas morio and Tenebrio molitor.</title>
        <authorList>
            <person name="Kaur S."/>
            <person name="Stinson S.A."/>
            <person name="diCenzo G.C."/>
        </authorList>
    </citation>
    <scope>NUCLEOTIDE SEQUENCE</scope>
    <source>
        <strain evidence="2">QUZm001</strain>
    </source>
</reference>
<protein>
    <submittedName>
        <fullName evidence="2">Uncharacterized protein</fullName>
    </submittedName>
</protein>
<dbReference type="PANTHER" id="PTHR31649">
    <property type="entry name" value="AGAP009604-PA"/>
    <property type="match status" value="1"/>
</dbReference>